<dbReference type="Ensembl" id="ENSPNAT00000047115.1">
    <property type="protein sequence ID" value="ENSPNAP00000077774.1"/>
    <property type="gene ID" value="ENSPNAG00000007866.2"/>
</dbReference>
<evidence type="ECO:0000256" key="11">
    <source>
        <dbReference type="ARBA" id="ARBA00022786"/>
    </source>
</evidence>
<dbReference type="AlphaFoldDB" id="A0AAR2LSR5"/>
<dbReference type="GO" id="GO:0005829">
    <property type="term" value="C:cytosol"/>
    <property type="evidence" value="ECO:0007669"/>
    <property type="project" value="UniProtKB-ARBA"/>
</dbReference>
<dbReference type="FunFam" id="2.60.40.150:FF:000122">
    <property type="entry name" value="E3 ubiquitin-protein ligase"/>
    <property type="match status" value="1"/>
</dbReference>
<feature type="coiled-coil region" evidence="19">
    <location>
        <begin position="98"/>
        <end position="125"/>
    </location>
</feature>
<keyword evidence="9 16" id="KW-0808">Transferase</keyword>
<dbReference type="GO" id="GO:0016567">
    <property type="term" value="P:protein ubiquitination"/>
    <property type="evidence" value="ECO:0007669"/>
    <property type="project" value="TreeGrafter"/>
</dbReference>
<evidence type="ECO:0000256" key="3">
    <source>
        <dbReference type="ARBA" id="ARBA00004202"/>
    </source>
</evidence>
<keyword evidence="19" id="KW-0175">Coiled coil</keyword>
<dbReference type="SUPFAM" id="SSF51045">
    <property type="entry name" value="WW domain"/>
    <property type="match status" value="4"/>
</dbReference>
<keyword evidence="15" id="KW-0539">Nucleus</keyword>
<keyword evidence="14" id="KW-0472">Membrane</keyword>
<evidence type="ECO:0000256" key="13">
    <source>
        <dbReference type="ARBA" id="ARBA00022949"/>
    </source>
</evidence>
<dbReference type="Gene3D" id="3.90.1750.10">
    <property type="entry name" value="Hect, E3 ligase catalytic domains"/>
    <property type="match status" value="1"/>
</dbReference>
<dbReference type="Pfam" id="PF00168">
    <property type="entry name" value="C2"/>
    <property type="match status" value="1"/>
</dbReference>
<evidence type="ECO:0000256" key="1">
    <source>
        <dbReference type="ARBA" id="ARBA00000885"/>
    </source>
</evidence>
<feature type="domain" description="C2" evidence="20">
    <location>
        <begin position="1"/>
        <end position="114"/>
    </location>
</feature>
<dbReference type="PANTHER" id="PTHR11254:SF299">
    <property type="entry name" value="NEDD4-LIKE E3 UBIQUITIN-PROTEIN LIGASE WWP1"/>
    <property type="match status" value="1"/>
</dbReference>
<dbReference type="CDD" id="cd00201">
    <property type="entry name" value="WW"/>
    <property type="match status" value="4"/>
</dbReference>
<gene>
    <name evidence="23" type="primary">WWP1</name>
</gene>
<dbReference type="InterPro" id="IPR035983">
    <property type="entry name" value="Hect_E3_ubiquitin_ligase"/>
</dbReference>
<keyword evidence="12" id="KW-0832">Ubl conjugation</keyword>
<evidence type="ECO:0000259" key="20">
    <source>
        <dbReference type="PROSITE" id="PS50004"/>
    </source>
</evidence>
<dbReference type="FunFam" id="3.90.1750.10:FF:000026">
    <property type="entry name" value="E3 ubiquitin-protein ligase HACE1"/>
    <property type="match status" value="1"/>
</dbReference>
<dbReference type="Pfam" id="PF00397">
    <property type="entry name" value="WW"/>
    <property type="match status" value="4"/>
</dbReference>
<feature type="domain" description="WW" evidence="21">
    <location>
        <begin position="209"/>
        <end position="236"/>
    </location>
</feature>
<name>A0AAR2LSR5_PYGNA</name>
<dbReference type="SMART" id="SM00119">
    <property type="entry name" value="HECTc"/>
    <property type="match status" value="1"/>
</dbReference>
<evidence type="ECO:0000313" key="24">
    <source>
        <dbReference type="Proteomes" id="UP001501920"/>
    </source>
</evidence>
<comment type="pathway">
    <text evidence="6 16">Protein modification; protein ubiquitination.</text>
</comment>
<evidence type="ECO:0000256" key="10">
    <source>
        <dbReference type="ARBA" id="ARBA00022737"/>
    </source>
</evidence>
<proteinExistence type="predicted"/>
<keyword evidence="10" id="KW-0677">Repeat</keyword>
<dbReference type="Gene3D" id="2.60.40.150">
    <property type="entry name" value="C2 domain"/>
    <property type="match status" value="1"/>
</dbReference>
<dbReference type="FunFam" id="2.20.70.10:FF:000086">
    <property type="entry name" value="NEDD4-like E3 ubiquitin-protein ligase WWP1"/>
    <property type="match status" value="1"/>
</dbReference>
<accession>A0AAR2LSR5</accession>
<dbReference type="SUPFAM" id="SSF49562">
    <property type="entry name" value="C2 domain (Calcium/lipid-binding domain, CaLB)"/>
    <property type="match status" value="1"/>
</dbReference>
<evidence type="ECO:0000256" key="2">
    <source>
        <dbReference type="ARBA" id="ARBA00004123"/>
    </source>
</evidence>
<evidence type="ECO:0000256" key="17">
    <source>
        <dbReference type="PIRSR" id="PIRSR001569-1"/>
    </source>
</evidence>
<dbReference type="InterPro" id="IPR001202">
    <property type="entry name" value="WW_dom"/>
</dbReference>
<dbReference type="SMART" id="SM00239">
    <property type="entry name" value="C2"/>
    <property type="match status" value="1"/>
</dbReference>
<evidence type="ECO:0000256" key="12">
    <source>
        <dbReference type="ARBA" id="ARBA00022843"/>
    </source>
</evidence>
<dbReference type="GO" id="GO:0005634">
    <property type="term" value="C:nucleus"/>
    <property type="evidence" value="ECO:0007669"/>
    <property type="project" value="UniProtKB-SubCell"/>
</dbReference>
<dbReference type="InterPro" id="IPR035892">
    <property type="entry name" value="C2_domain_sf"/>
</dbReference>
<keyword evidence="24" id="KW-1185">Reference proteome</keyword>
<dbReference type="FunFam" id="3.90.1750.10:FF:000002">
    <property type="entry name" value="E3 ubiquitin-protein ligase"/>
    <property type="match status" value="1"/>
</dbReference>
<dbReference type="CDD" id="cd04021">
    <property type="entry name" value="C2_E3_ubiquitin_ligase"/>
    <property type="match status" value="1"/>
</dbReference>
<dbReference type="GO" id="GO:0070161">
    <property type="term" value="C:anchoring junction"/>
    <property type="evidence" value="ECO:0007669"/>
    <property type="project" value="UniProtKB-SubCell"/>
</dbReference>
<dbReference type="CDD" id="cd00078">
    <property type="entry name" value="HECTc"/>
    <property type="match status" value="1"/>
</dbReference>
<feature type="domain" description="HECT" evidence="22">
    <location>
        <begin position="441"/>
        <end position="775"/>
    </location>
</feature>
<dbReference type="PROSITE" id="PS50237">
    <property type="entry name" value="HECT"/>
    <property type="match status" value="1"/>
</dbReference>
<dbReference type="InterPro" id="IPR036020">
    <property type="entry name" value="WW_dom_sf"/>
</dbReference>
<evidence type="ECO:0000256" key="19">
    <source>
        <dbReference type="SAM" id="Coils"/>
    </source>
</evidence>
<evidence type="ECO:0000256" key="6">
    <source>
        <dbReference type="ARBA" id="ARBA00004906"/>
    </source>
</evidence>
<dbReference type="PROSITE" id="PS01159">
    <property type="entry name" value="WW_DOMAIN_1"/>
    <property type="match status" value="4"/>
</dbReference>
<feature type="domain" description="WW" evidence="21">
    <location>
        <begin position="350"/>
        <end position="383"/>
    </location>
</feature>
<dbReference type="SUPFAM" id="SSF56204">
    <property type="entry name" value="Hect, E3 ligase catalytic domain"/>
    <property type="match status" value="1"/>
</dbReference>
<dbReference type="SMART" id="SM00456">
    <property type="entry name" value="WW"/>
    <property type="match status" value="4"/>
</dbReference>
<dbReference type="Proteomes" id="UP001501920">
    <property type="component" value="Chromosome 3"/>
</dbReference>
<evidence type="ECO:0000256" key="14">
    <source>
        <dbReference type="ARBA" id="ARBA00023136"/>
    </source>
</evidence>
<feature type="active site" description="Glycyl thioester intermediate" evidence="17 18">
    <location>
        <position position="743"/>
    </location>
</feature>
<evidence type="ECO:0000313" key="23">
    <source>
        <dbReference type="Ensembl" id="ENSPNAP00000077774.1"/>
    </source>
</evidence>
<protein>
    <recommendedName>
        <fullName evidence="16">E3 ubiquitin-protein ligase</fullName>
        <ecNumber evidence="16">2.3.2.26</ecNumber>
    </recommendedName>
</protein>
<dbReference type="InterPro" id="IPR000008">
    <property type="entry name" value="C2_dom"/>
</dbReference>
<comment type="catalytic activity">
    <reaction evidence="1 16">
        <text>S-ubiquitinyl-[E2 ubiquitin-conjugating enzyme]-L-cysteine + [acceptor protein]-L-lysine = [E2 ubiquitin-conjugating enzyme]-L-cysteine + N(6)-ubiquitinyl-[acceptor protein]-L-lysine.</text>
        <dbReference type="EC" id="2.3.2.26"/>
    </reaction>
</comment>
<dbReference type="FunFam" id="3.30.2160.10:FF:000003">
    <property type="entry name" value="E3 ubiquitin-protein ligase"/>
    <property type="match status" value="1"/>
</dbReference>
<sequence length="775" mass="90238">MATASSRAECSNNHGRTSQLHAIVSCAKLKRKKNWFGTAIYVEVTAEGESKKTAKSHSSSSPKWEEHLTLNVTPHTQLEFNVWSHHTLKADALLGKATLDLQQALEQHDRKLENVKEVLKLTLENKNGVVASGELTVFLDGLTVDQEPLHNGNGTTTTIQQNGDAIHENGEESTTRPSYTTIQCSVKVHPKNGPNLFAFHLLCPCICRWEQRKDPHGRTYYVDHNTRTTTWERPQPLPPGWERRVDDRGRIYYVDHNTRTTTWQRPTMESVRNFEQWQSQRSQLQGAMHQFNQRYLYSASMMSAENDPLGPLPPGWERRVDSNDRVYFVNHNTKTTQWEDPRTQGLQNEDPLPEGWEIRYTREGVRYFVDHNTRTTTFSDPRTGKSSVTKGPQIAYERSFRWKLAHFRYLCQSNALPSHVKITVSRQTLFEDSFQQIMALKPYDLRRRLYVIFRGEEGLDYGGLAREWFFLLSHEVLNPMYCLFEYAGKSNYCLQINPASTINPDHLSYFCFIGRFIAMALFHGKFIDTGFSLPFYKRMLNKKLILKDLESIDPEFYNSLIWIRDNNIEECSLEMYFSVDMEILGKITSHDLKPDGANILVTEENKEEYIGLMAEWRFSRGVEGQTKAFLDGFNEVVPLQWLQYFDEKELEVMLCGMQEVDLQDWQRNTVYRHYTRNSKQIMWFWQFVKEVDNEVRLRLLQFVTGTCRLPLGGFAELMGSNGPQKFCIEKVGKDTWLPRSHTCFNRLDLPPYKSFEQLKEKLLFAIEETEGFGQE</sequence>
<dbReference type="Gene3D" id="2.20.70.10">
    <property type="match status" value="3"/>
</dbReference>
<keyword evidence="11 16" id="KW-0833">Ubl conjugation pathway</keyword>
<reference evidence="23 24" key="1">
    <citation type="submission" date="2020-10" db="EMBL/GenBank/DDBJ databases">
        <title>Pygocentrus nattereri (red-bellied piranha) genome, fPygNat1, primary haplotype.</title>
        <authorList>
            <person name="Myers G."/>
            <person name="Meyer A."/>
            <person name="Karagic N."/>
            <person name="Pippel M."/>
            <person name="Winkler S."/>
            <person name="Tracey A."/>
            <person name="Wood J."/>
            <person name="Formenti G."/>
            <person name="Howe K."/>
            <person name="Fedrigo O."/>
            <person name="Jarvis E.D."/>
        </authorList>
    </citation>
    <scope>NUCLEOTIDE SEQUENCE [LARGE SCALE GENOMIC DNA]</scope>
</reference>
<keyword evidence="8" id="KW-0963">Cytoplasm</keyword>
<dbReference type="InterPro" id="IPR000569">
    <property type="entry name" value="HECT_dom"/>
</dbReference>
<evidence type="ECO:0000256" key="18">
    <source>
        <dbReference type="PROSITE-ProRule" id="PRU00104"/>
    </source>
</evidence>
<evidence type="ECO:0000259" key="22">
    <source>
        <dbReference type="PROSITE" id="PS50237"/>
    </source>
</evidence>
<evidence type="ECO:0000256" key="9">
    <source>
        <dbReference type="ARBA" id="ARBA00022679"/>
    </source>
</evidence>
<dbReference type="InterPro" id="IPR050409">
    <property type="entry name" value="E3_ubiq-protein_ligase"/>
</dbReference>
<dbReference type="FunFam" id="2.20.70.10:FF:000005">
    <property type="entry name" value="E3 ubiquitin-protein ligase"/>
    <property type="match status" value="1"/>
</dbReference>
<dbReference type="FunFam" id="3.30.2410.10:FF:000002">
    <property type="entry name" value="E3 ubiquitin-protein ligase HECW2"/>
    <property type="match status" value="1"/>
</dbReference>
<reference evidence="23" key="3">
    <citation type="submission" date="2025-09" db="UniProtKB">
        <authorList>
            <consortium name="Ensembl"/>
        </authorList>
    </citation>
    <scope>IDENTIFICATION</scope>
</reference>
<feature type="domain" description="WW" evidence="21">
    <location>
        <begin position="310"/>
        <end position="343"/>
    </location>
</feature>
<evidence type="ECO:0000256" key="5">
    <source>
        <dbReference type="ARBA" id="ARBA00004496"/>
    </source>
</evidence>
<dbReference type="GO" id="GO:0005886">
    <property type="term" value="C:plasma membrane"/>
    <property type="evidence" value="ECO:0007669"/>
    <property type="project" value="UniProtKB-SubCell"/>
</dbReference>
<reference evidence="23" key="2">
    <citation type="submission" date="2025-08" db="UniProtKB">
        <authorList>
            <consortium name="Ensembl"/>
        </authorList>
    </citation>
    <scope>IDENTIFICATION</scope>
</reference>
<feature type="domain" description="WW" evidence="21">
    <location>
        <begin position="235"/>
        <end position="268"/>
    </location>
</feature>
<dbReference type="InterPro" id="IPR024928">
    <property type="entry name" value="E3_ub_ligase_SMURF1"/>
</dbReference>
<dbReference type="EC" id="2.3.2.26" evidence="16"/>
<organism evidence="23 24">
    <name type="scientific">Pygocentrus nattereri</name>
    <name type="common">Red-bellied piranha</name>
    <dbReference type="NCBI Taxonomy" id="42514"/>
    <lineage>
        <taxon>Eukaryota</taxon>
        <taxon>Metazoa</taxon>
        <taxon>Chordata</taxon>
        <taxon>Craniata</taxon>
        <taxon>Vertebrata</taxon>
        <taxon>Euteleostomi</taxon>
        <taxon>Actinopterygii</taxon>
        <taxon>Neopterygii</taxon>
        <taxon>Teleostei</taxon>
        <taxon>Ostariophysi</taxon>
        <taxon>Characiformes</taxon>
        <taxon>Characoidei</taxon>
        <taxon>Pygocentrus</taxon>
    </lineage>
</organism>
<dbReference type="PANTHER" id="PTHR11254">
    <property type="entry name" value="HECT DOMAIN UBIQUITIN-PROTEIN LIGASE"/>
    <property type="match status" value="1"/>
</dbReference>
<evidence type="ECO:0000259" key="21">
    <source>
        <dbReference type="PROSITE" id="PS50020"/>
    </source>
</evidence>
<dbReference type="GO" id="GO:0043161">
    <property type="term" value="P:proteasome-mediated ubiquitin-dependent protein catabolic process"/>
    <property type="evidence" value="ECO:0007669"/>
    <property type="project" value="TreeGrafter"/>
</dbReference>
<evidence type="ECO:0000256" key="4">
    <source>
        <dbReference type="ARBA" id="ARBA00004282"/>
    </source>
</evidence>
<evidence type="ECO:0000256" key="15">
    <source>
        <dbReference type="ARBA" id="ARBA00023242"/>
    </source>
</evidence>
<keyword evidence="7" id="KW-1003">Cell membrane</keyword>
<dbReference type="Gene3D" id="3.30.2160.10">
    <property type="entry name" value="Hect, E3 ligase catalytic domain"/>
    <property type="match status" value="1"/>
</dbReference>
<evidence type="ECO:0000256" key="16">
    <source>
        <dbReference type="PIRNR" id="PIRNR001569"/>
    </source>
</evidence>
<keyword evidence="13" id="KW-0965">Cell junction</keyword>
<dbReference type="PIRSF" id="PIRSF001569">
    <property type="entry name" value="E3_ub_ligase_SMURF1"/>
    <property type="match status" value="1"/>
</dbReference>
<dbReference type="Pfam" id="PF00632">
    <property type="entry name" value="HECT"/>
    <property type="match status" value="1"/>
</dbReference>
<dbReference type="FunFam" id="2.20.70.10:FF:000009">
    <property type="entry name" value="E3 ubiquitin-protein ligase"/>
    <property type="match status" value="1"/>
</dbReference>
<comment type="subcellular location">
    <subcellularLocation>
        <location evidence="4">Cell junction</location>
    </subcellularLocation>
    <subcellularLocation>
        <location evidence="3">Cell membrane</location>
        <topology evidence="3">Peripheral membrane protein</topology>
    </subcellularLocation>
    <subcellularLocation>
        <location evidence="5">Cytoplasm</location>
    </subcellularLocation>
    <subcellularLocation>
        <location evidence="2">Nucleus</location>
    </subcellularLocation>
</comment>
<dbReference type="Gene3D" id="3.30.2410.10">
    <property type="entry name" value="Hect, E3 ligase catalytic domain"/>
    <property type="match status" value="1"/>
</dbReference>
<dbReference type="PROSITE" id="PS50004">
    <property type="entry name" value="C2"/>
    <property type="match status" value="1"/>
</dbReference>
<dbReference type="PROSITE" id="PS50020">
    <property type="entry name" value="WW_DOMAIN_2"/>
    <property type="match status" value="4"/>
</dbReference>
<evidence type="ECO:0000256" key="8">
    <source>
        <dbReference type="ARBA" id="ARBA00022490"/>
    </source>
</evidence>
<dbReference type="GeneTree" id="ENSGT00940000154635"/>
<evidence type="ECO:0000256" key="7">
    <source>
        <dbReference type="ARBA" id="ARBA00022475"/>
    </source>
</evidence>
<dbReference type="GO" id="GO:0061630">
    <property type="term" value="F:ubiquitin protein ligase activity"/>
    <property type="evidence" value="ECO:0007669"/>
    <property type="project" value="UniProtKB-EC"/>
</dbReference>